<proteinExistence type="predicted"/>
<organism evidence="2 3">
    <name type="scientific">Mikania micrantha</name>
    <name type="common">bitter vine</name>
    <dbReference type="NCBI Taxonomy" id="192012"/>
    <lineage>
        <taxon>Eukaryota</taxon>
        <taxon>Viridiplantae</taxon>
        <taxon>Streptophyta</taxon>
        <taxon>Embryophyta</taxon>
        <taxon>Tracheophyta</taxon>
        <taxon>Spermatophyta</taxon>
        <taxon>Magnoliopsida</taxon>
        <taxon>eudicotyledons</taxon>
        <taxon>Gunneridae</taxon>
        <taxon>Pentapetalae</taxon>
        <taxon>asterids</taxon>
        <taxon>campanulids</taxon>
        <taxon>Asterales</taxon>
        <taxon>Asteraceae</taxon>
        <taxon>Asteroideae</taxon>
        <taxon>Heliantheae alliance</taxon>
        <taxon>Eupatorieae</taxon>
        <taxon>Mikania</taxon>
    </lineage>
</organism>
<protein>
    <submittedName>
        <fullName evidence="2">Uncharacterized protein</fullName>
    </submittedName>
</protein>
<dbReference type="AlphaFoldDB" id="A0A5N6LP42"/>
<gene>
    <name evidence="2" type="ORF">E3N88_40934</name>
</gene>
<evidence type="ECO:0000313" key="2">
    <source>
        <dbReference type="EMBL" id="KAD2393957.1"/>
    </source>
</evidence>
<name>A0A5N6LP42_9ASTR</name>
<keyword evidence="3" id="KW-1185">Reference proteome</keyword>
<keyword evidence="1" id="KW-0732">Signal</keyword>
<evidence type="ECO:0000313" key="3">
    <source>
        <dbReference type="Proteomes" id="UP000326396"/>
    </source>
</evidence>
<dbReference type="Proteomes" id="UP000326396">
    <property type="component" value="Linkage Group LG9"/>
</dbReference>
<feature type="chain" id="PRO_5024323852" evidence="1">
    <location>
        <begin position="20"/>
        <end position="153"/>
    </location>
</feature>
<evidence type="ECO:0000256" key="1">
    <source>
        <dbReference type="SAM" id="SignalP"/>
    </source>
</evidence>
<dbReference type="EMBL" id="SZYD01000019">
    <property type="protein sequence ID" value="KAD2393957.1"/>
    <property type="molecule type" value="Genomic_DNA"/>
</dbReference>
<reference evidence="2 3" key="1">
    <citation type="submission" date="2019-05" db="EMBL/GenBank/DDBJ databases">
        <title>Mikania micrantha, genome provides insights into the molecular mechanism of rapid growth.</title>
        <authorList>
            <person name="Liu B."/>
        </authorList>
    </citation>
    <scope>NUCLEOTIDE SEQUENCE [LARGE SCALE GENOMIC DNA]</scope>
    <source>
        <strain evidence="2">NLD-2019</strain>
        <tissue evidence="2">Leaf</tissue>
    </source>
</reference>
<sequence length="153" mass="17167">MKSVLNCFILLNLMKKIHGEAAAMSRNNKIVTTKGNANMEMVNVATTAIVSAKRQADRVRPSHNFVASRLFPMQIDRPTFPSGIVGGKARINPNGWLPNLLAGDILEFIMVFCYADPSILKLYLFEGDQCPYGHEYRYLVYRPRIGMLTADSK</sequence>
<feature type="signal peptide" evidence="1">
    <location>
        <begin position="1"/>
        <end position="19"/>
    </location>
</feature>
<comment type="caution">
    <text evidence="2">The sequence shown here is derived from an EMBL/GenBank/DDBJ whole genome shotgun (WGS) entry which is preliminary data.</text>
</comment>
<accession>A0A5N6LP42</accession>